<dbReference type="PANTHER" id="PTHR33604:SF3">
    <property type="entry name" value="OSJNBA0004B13.7 PROTEIN"/>
    <property type="match status" value="1"/>
</dbReference>
<dbReference type="SUPFAM" id="SSF53448">
    <property type="entry name" value="Nucleotide-diphospho-sugar transferases"/>
    <property type="match status" value="1"/>
</dbReference>
<gene>
    <name evidence="1" type="ORF">F1559_001794</name>
</gene>
<dbReference type="AlphaFoldDB" id="A0A7J7IQE8"/>
<proteinExistence type="predicted"/>
<dbReference type="EMBL" id="VWRR01000002">
    <property type="protein sequence ID" value="KAF6004794.1"/>
    <property type="molecule type" value="Genomic_DNA"/>
</dbReference>
<dbReference type="Proteomes" id="UP000530660">
    <property type="component" value="Unassembled WGS sequence"/>
</dbReference>
<comment type="caution">
    <text evidence="1">The sequence shown here is derived from an EMBL/GenBank/DDBJ whole genome shotgun (WGS) entry which is preliminary data.</text>
</comment>
<dbReference type="OrthoDB" id="4110at2759"/>
<keyword evidence="2" id="KW-1185">Reference proteome</keyword>
<name>A0A7J7IQE8_9RHOD</name>
<dbReference type="Gene3D" id="3.90.550.10">
    <property type="entry name" value="Spore Coat Polysaccharide Biosynthesis Protein SpsA, Chain A"/>
    <property type="match status" value="1"/>
</dbReference>
<sequence length="351" mass="41002">MLRYRILKLRGDCLLSLFLLTLIFGLILRIISLCRETFNHEPLSKAPGGDVEPFSLLLIVLGHSRPSSLQRLLNSLSKVEWLHSRVDLRIWIDRGSPRDSLRVAKGFIWSHGSKIVRIRKVHYGLLKSWLQAWPLWDRHDYALILEDDLEIHPQVYQAFRYLTSKIGSRDVDGVIFQRLQDIPCGSFVHFASSWAPVFSRRVFHDFVGWYNARRTCVPGFQPFVPGHDKTYNHWLRERRDVWSPWLRRYLYEKGTVFLYVGSLGMVHNHHERGSHQTEAPAFFVHRKIWPKVEWNRIQECVLQNSPVFECNNTQDGVQCGPVDGDRRALLRRGIKGFLSDKLWICGAPRAV</sequence>
<accession>A0A7J7IQE8</accession>
<evidence type="ECO:0000313" key="2">
    <source>
        <dbReference type="Proteomes" id="UP000530660"/>
    </source>
</evidence>
<dbReference type="InterPro" id="IPR029044">
    <property type="entry name" value="Nucleotide-diphossugar_trans"/>
</dbReference>
<reference evidence="1 2" key="1">
    <citation type="journal article" date="2020" name="J. Phycol.">
        <title>Comparative genome analysis reveals Cyanidiococcus gen. nov., a new extremophilic red algal genus sister to Cyanidioschyzon (Cyanidioschyzonaceae, Rhodophyta).</title>
        <authorList>
            <person name="Liu S.-L."/>
            <person name="Chiang Y.-R."/>
            <person name="Yoon H.S."/>
            <person name="Fu H.-Y."/>
        </authorList>
    </citation>
    <scope>NUCLEOTIDE SEQUENCE [LARGE SCALE GENOMIC DNA]</scope>
    <source>
        <strain evidence="1 2">THAL066</strain>
    </source>
</reference>
<protein>
    <submittedName>
        <fullName evidence="1">Uncharacterized protein</fullName>
    </submittedName>
</protein>
<organism evidence="1 2">
    <name type="scientific">Cyanidiococcus yangmingshanensis</name>
    <dbReference type="NCBI Taxonomy" id="2690220"/>
    <lineage>
        <taxon>Eukaryota</taxon>
        <taxon>Rhodophyta</taxon>
        <taxon>Bangiophyceae</taxon>
        <taxon>Cyanidiales</taxon>
        <taxon>Cyanidiaceae</taxon>
        <taxon>Cyanidiococcus</taxon>
    </lineage>
</organism>
<dbReference type="PANTHER" id="PTHR33604">
    <property type="entry name" value="OSJNBA0004B13.7 PROTEIN"/>
    <property type="match status" value="1"/>
</dbReference>
<evidence type="ECO:0000313" key="1">
    <source>
        <dbReference type="EMBL" id="KAF6004794.1"/>
    </source>
</evidence>